<dbReference type="Proteomes" id="UP000067444">
    <property type="component" value="Chromosome"/>
</dbReference>
<evidence type="ECO:0000313" key="2">
    <source>
        <dbReference type="Proteomes" id="UP000067444"/>
    </source>
</evidence>
<proteinExistence type="predicted"/>
<reference evidence="1 2" key="1">
    <citation type="journal article" date="2015" name="Genome Announc.">
        <title>Closed Genome Sequence of Octadecabacter temperatus SB1, the First Mesophilic Species of the Genus Octadecabacter.</title>
        <authorList>
            <person name="Voget S."/>
            <person name="Billerbeck S."/>
            <person name="Simon M."/>
            <person name="Daniel R."/>
        </authorList>
    </citation>
    <scope>NUCLEOTIDE SEQUENCE [LARGE SCALE GENOMIC DNA]</scope>
    <source>
        <strain evidence="1 2">SB1</strain>
    </source>
</reference>
<dbReference type="OrthoDB" id="7871451at2"/>
<dbReference type="AlphaFoldDB" id="A0A0K0Y238"/>
<name>A0A0K0Y238_9RHOB</name>
<keyword evidence="2" id="KW-1185">Reference proteome</keyword>
<dbReference type="RefSeq" id="WP_049833431.1">
    <property type="nucleotide sequence ID" value="NZ_CP012160.1"/>
</dbReference>
<gene>
    <name evidence="1" type="ORF">OSB_04350</name>
</gene>
<sequence>MKRLLAMLAVSALPLAANAQALGNQAGCERVAGLEESTDNLFVLWPDRIERWESSCKIESVEGDLNVRSIITTQCSGEGDTWKQVYGMTPVGEDAFSIWPVESPEMIFELRSCE</sequence>
<dbReference type="KEGG" id="otm:OSB_04350"/>
<dbReference type="EMBL" id="CP012160">
    <property type="protein sequence ID" value="AKS44999.1"/>
    <property type="molecule type" value="Genomic_DNA"/>
</dbReference>
<protein>
    <submittedName>
        <fullName evidence="1">Uncharacterized protein</fullName>
    </submittedName>
</protein>
<dbReference type="STRING" id="1458307.OSB_04350"/>
<accession>A0A0K0Y238</accession>
<organism evidence="1 2">
    <name type="scientific">Octadecabacter temperatus</name>
    <dbReference type="NCBI Taxonomy" id="1458307"/>
    <lineage>
        <taxon>Bacteria</taxon>
        <taxon>Pseudomonadati</taxon>
        <taxon>Pseudomonadota</taxon>
        <taxon>Alphaproteobacteria</taxon>
        <taxon>Rhodobacterales</taxon>
        <taxon>Roseobacteraceae</taxon>
        <taxon>Octadecabacter</taxon>
    </lineage>
</organism>
<evidence type="ECO:0000313" key="1">
    <source>
        <dbReference type="EMBL" id="AKS44999.1"/>
    </source>
</evidence>